<keyword evidence="2" id="KW-0472">Membrane</keyword>
<evidence type="ECO:0000256" key="1">
    <source>
        <dbReference type="SAM" id="MobiDB-lite"/>
    </source>
</evidence>
<evidence type="ECO:0000313" key="4">
    <source>
        <dbReference type="EMBL" id="KAA8902500.1"/>
    </source>
</evidence>
<evidence type="ECO:0000313" key="5">
    <source>
        <dbReference type="Proteomes" id="UP000761534"/>
    </source>
</evidence>
<protein>
    <recommendedName>
        <fullName evidence="6">Galactose oxidase</fullName>
    </recommendedName>
</protein>
<feature type="chain" id="PRO_5024884531" description="Galactose oxidase" evidence="3">
    <location>
        <begin position="16"/>
        <end position="577"/>
    </location>
</feature>
<feature type="signal peptide" evidence="3">
    <location>
        <begin position="1"/>
        <end position="15"/>
    </location>
</feature>
<name>A0A642UTB9_9ASCO</name>
<dbReference type="InterPro" id="IPR015915">
    <property type="entry name" value="Kelch-typ_b-propeller"/>
</dbReference>
<dbReference type="AlphaFoldDB" id="A0A642UTB9"/>
<keyword evidence="2" id="KW-1133">Transmembrane helix</keyword>
<comment type="caution">
    <text evidence="4">The sequence shown here is derived from an EMBL/GenBank/DDBJ whole genome shotgun (WGS) entry which is preliminary data.</text>
</comment>
<dbReference type="VEuPathDB" id="FungiDB:TRICI_005861"/>
<dbReference type="Proteomes" id="UP000761534">
    <property type="component" value="Unassembled WGS sequence"/>
</dbReference>
<evidence type="ECO:0000256" key="3">
    <source>
        <dbReference type="SAM" id="SignalP"/>
    </source>
</evidence>
<feature type="compositionally biased region" description="Basic and acidic residues" evidence="1">
    <location>
        <begin position="358"/>
        <end position="378"/>
    </location>
</feature>
<evidence type="ECO:0000256" key="2">
    <source>
        <dbReference type="SAM" id="Phobius"/>
    </source>
</evidence>
<gene>
    <name evidence="4" type="ORF">TRICI_005861</name>
</gene>
<sequence>MLLLLLLVLVALADASSNIVHLADNRLVSVSDTSYRLLSSPPAGSRVVVSHGGGGIVLAFHPQPRDHTSEKKRDASCPEELQVSKYGNNSDTWETIVSSSLIPFNSTVWDQTADSVYLFGGVDCSGHYSSQLYAFNVTASEFYMPQNTNPPTELVHGSAVRLENSAAEALLVGGKAPDGWIGMNQVAVFASDTWSFKSVANSSNVDARANPRLLHLSDDRLLIFGGSVAGRDPKPYLVELDMASWSWKEVPLQLQDTPLGATVIGDKLIVVSADSDRNRKRSWFLRRRSQGGGSDLSFHSFDTKSWKSLDLDISQSSGDGDNNQNQNQDSDNNNNNNGNDNNNNNNNNDNDNSNNDNNDDRNNDSNDSKSKTVTDDHTSATTPHTTTTGSTTTSSASRTASASSSATSLSSSSSMSTGEIAALSTVLPVSVISAVAAAVFFLRRSRKQKGAEKRTLTLSPMSFDHADGTAAETASIDSWNAKRELYEKHSSNPNRLSFPASISSAATVTRRKVSQQQPLDDDCKTIYNNDNDNNNNDDDDLFTNRDVQVLVSSVRRSKLVVTNPDTNTNSDDENDSN</sequence>
<feature type="compositionally biased region" description="Low complexity" evidence="1">
    <location>
        <begin position="379"/>
        <end position="414"/>
    </location>
</feature>
<feature type="transmembrane region" description="Helical" evidence="2">
    <location>
        <begin position="420"/>
        <end position="442"/>
    </location>
</feature>
<organism evidence="4 5">
    <name type="scientific">Trichomonascus ciferrii</name>
    <dbReference type="NCBI Taxonomy" id="44093"/>
    <lineage>
        <taxon>Eukaryota</taxon>
        <taxon>Fungi</taxon>
        <taxon>Dikarya</taxon>
        <taxon>Ascomycota</taxon>
        <taxon>Saccharomycotina</taxon>
        <taxon>Dipodascomycetes</taxon>
        <taxon>Dipodascales</taxon>
        <taxon>Trichomonascaceae</taxon>
        <taxon>Trichomonascus</taxon>
        <taxon>Trichomonascus ciferrii complex</taxon>
    </lineage>
</organism>
<dbReference type="OrthoDB" id="3980762at2759"/>
<evidence type="ECO:0008006" key="6">
    <source>
        <dbReference type="Google" id="ProtNLM"/>
    </source>
</evidence>
<dbReference type="EMBL" id="SWFS01000466">
    <property type="protein sequence ID" value="KAA8902500.1"/>
    <property type="molecule type" value="Genomic_DNA"/>
</dbReference>
<feature type="region of interest" description="Disordered" evidence="1">
    <location>
        <begin position="558"/>
        <end position="577"/>
    </location>
</feature>
<proteinExistence type="predicted"/>
<keyword evidence="3" id="KW-0732">Signal</keyword>
<keyword evidence="5" id="KW-1185">Reference proteome</keyword>
<dbReference type="SUPFAM" id="SSF117281">
    <property type="entry name" value="Kelch motif"/>
    <property type="match status" value="1"/>
</dbReference>
<dbReference type="Gene3D" id="2.120.10.80">
    <property type="entry name" value="Kelch-type beta propeller"/>
    <property type="match status" value="1"/>
</dbReference>
<accession>A0A642UTB9</accession>
<dbReference type="PANTHER" id="PTHR36911:SF3">
    <property type="entry name" value="GATA ZINC FINGER DOMAIN-CONTAINING PROTEIN 4-RELATED"/>
    <property type="match status" value="1"/>
</dbReference>
<feature type="compositionally biased region" description="Low complexity" evidence="1">
    <location>
        <begin position="558"/>
        <end position="569"/>
    </location>
</feature>
<dbReference type="PANTHER" id="PTHR36911">
    <property type="entry name" value="LIM ZINC-BINDING DOMAIN-CONTAINING PROTEIN-RELATED"/>
    <property type="match status" value="1"/>
</dbReference>
<reference evidence="4" key="1">
    <citation type="journal article" date="2019" name="G3 (Bethesda)">
        <title>Genome Assemblies of Two Rare Opportunistic Yeast Pathogens: Diutina rugosa (syn. Candida rugosa) and Trichomonascus ciferrii (syn. Candida ciferrii).</title>
        <authorList>
            <person name="Mixao V."/>
            <person name="Saus E."/>
            <person name="Hansen A.P."/>
            <person name="Lass-Florl C."/>
            <person name="Gabaldon T."/>
        </authorList>
    </citation>
    <scope>NUCLEOTIDE SEQUENCE</scope>
    <source>
        <strain evidence="4">CBS 4856</strain>
    </source>
</reference>
<feature type="compositionally biased region" description="Low complexity" evidence="1">
    <location>
        <begin position="314"/>
        <end position="356"/>
    </location>
</feature>
<keyword evidence="2" id="KW-0812">Transmembrane</keyword>
<feature type="region of interest" description="Disordered" evidence="1">
    <location>
        <begin position="312"/>
        <end position="414"/>
    </location>
</feature>